<dbReference type="Proteomes" id="UP000008064">
    <property type="component" value="Unassembled WGS sequence"/>
</dbReference>
<reference evidence="2" key="1">
    <citation type="submission" date="2011-04" db="EMBL/GenBank/DDBJ databases">
        <title>Evolution of plant cell wall degrading machinery underlies the functional diversity of forest fungi.</title>
        <authorList>
            <consortium name="US DOE Joint Genome Institute (JGI-PGF)"/>
            <person name="Eastwood D.C."/>
            <person name="Floudas D."/>
            <person name="Binder M."/>
            <person name="Majcherczyk A."/>
            <person name="Schneider P."/>
            <person name="Aerts A."/>
            <person name="Asiegbu F.O."/>
            <person name="Baker S.E."/>
            <person name="Barry K."/>
            <person name="Bendiksby M."/>
            <person name="Blumentritt M."/>
            <person name="Coutinho P.M."/>
            <person name="Cullen D."/>
            <person name="Cullen D."/>
            <person name="Gathman A."/>
            <person name="Goodell B."/>
            <person name="Henrissat B."/>
            <person name="Ihrmark K."/>
            <person name="Kauserud H."/>
            <person name="Kohler A."/>
            <person name="LaButti K."/>
            <person name="Lapidus A."/>
            <person name="Lavin J.L."/>
            <person name="Lee Y.-H."/>
            <person name="Lindquist E."/>
            <person name="Lilly W."/>
            <person name="Lucas S."/>
            <person name="Morin E."/>
            <person name="Murat C."/>
            <person name="Oguiza J.A."/>
            <person name="Park J."/>
            <person name="Pisabarro A.G."/>
            <person name="Riley R."/>
            <person name="Rosling A."/>
            <person name="Salamov A."/>
            <person name="Schmidt O."/>
            <person name="Schmutz J."/>
            <person name="Skrede I."/>
            <person name="Stenlid J."/>
            <person name="Wiebenga A."/>
            <person name="Xie X."/>
            <person name="Kues U."/>
            <person name="Hibbett D.S."/>
            <person name="Hoffmeister D."/>
            <person name="Hogberg N."/>
            <person name="Martin F."/>
            <person name="Grigoriev I.V."/>
            <person name="Watkinson S.C."/>
        </authorList>
    </citation>
    <scope>NUCLEOTIDE SEQUENCE</scope>
    <source>
        <strain evidence="2">S7.9</strain>
    </source>
</reference>
<proteinExistence type="predicted"/>
<dbReference type="RefSeq" id="XP_007313210.1">
    <property type="nucleotide sequence ID" value="XM_007313148.1"/>
</dbReference>
<evidence type="ECO:0000313" key="2">
    <source>
        <dbReference type="EMBL" id="EGO28968.1"/>
    </source>
</evidence>
<dbReference type="GeneID" id="18817291"/>
<dbReference type="OrthoDB" id="565731at2759"/>
<gene>
    <name evidence="2" type="ORF">SERLADRAFT_456270</name>
</gene>
<dbReference type="HOGENOM" id="CLU_069658_0_0_1"/>
<evidence type="ECO:0000256" key="1">
    <source>
        <dbReference type="SAM" id="MobiDB-lite"/>
    </source>
</evidence>
<feature type="region of interest" description="Disordered" evidence="1">
    <location>
        <begin position="53"/>
        <end position="77"/>
    </location>
</feature>
<feature type="compositionally biased region" description="Low complexity" evidence="1">
    <location>
        <begin position="62"/>
        <end position="76"/>
    </location>
</feature>
<dbReference type="AlphaFoldDB" id="F8NI71"/>
<organism>
    <name type="scientific">Serpula lacrymans var. lacrymans (strain S7.9)</name>
    <name type="common">Dry rot fungus</name>
    <dbReference type="NCBI Taxonomy" id="578457"/>
    <lineage>
        <taxon>Eukaryota</taxon>
        <taxon>Fungi</taxon>
        <taxon>Dikarya</taxon>
        <taxon>Basidiomycota</taxon>
        <taxon>Agaricomycotina</taxon>
        <taxon>Agaricomycetes</taxon>
        <taxon>Agaricomycetidae</taxon>
        <taxon>Boletales</taxon>
        <taxon>Coniophorineae</taxon>
        <taxon>Serpulaceae</taxon>
        <taxon>Serpula</taxon>
    </lineage>
</organism>
<dbReference type="EMBL" id="GL945429">
    <property type="protein sequence ID" value="EGO28968.1"/>
    <property type="molecule type" value="Genomic_DNA"/>
</dbReference>
<dbReference type="KEGG" id="sla:SERLADRAFT_456270"/>
<protein>
    <submittedName>
        <fullName evidence="2">Uncharacterized protein</fullName>
    </submittedName>
</protein>
<sequence>MMASFIPKVARGSARFYLLEHSQRSLCRRSLHITSVAKQKPSAFEDDELFPSAFEETPTPNASKSTTSSQSTASRQRAAKDRLTEFNELVQFVTERTGKKRAVKAGQVRQSAWLRLFQLATTSEQLEQVSQLFPCWRDSGKEFDSLHAEAFVRRCEELKCPPLALKIFGDHSKYGFGLTSLFAARHLLHSLHVNHPLEDTMTAAALFGVYNHPPVSSDPVACSMLTSACLKHNTKHSRTVATALIPQFRSLISQTPPIALPQKTQVRAQYPEKPKMWLWWTSAKIEKALRSNGKDFLWLRKWRKQGQRLLRVRHVEPTPTVPSS</sequence>
<name>F8NI71_SERL9</name>
<accession>F8NI71</accession>